<reference evidence="2" key="2">
    <citation type="submission" date="2021-02" db="EMBL/GenBank/DDBJ databases">
        <authorList>
            <person name="Merkel A.Y."/>
        </authorList>
    </citation>
    <scope>NUCLEOTIDE SEQUENCE</scope>
    <source>
        <strain evidence="2">T05b</strain>
    </source>
</reference>
<proteinExistence type="predicted"/>
<dbReference type="Pfam" id="PF12849">
    <property type="entry name" value="PBP_like_2"/>
    <property type="match status" value="1"/>
</dbReference>
<dbReference type="Proteomes" id="UP000703590">
    <property type="component" value="Unassembled WGS sequence"/>
</dbReference>
<evidence type="ECO:0000313" key="2">
    <source>
        <dbReference type="EMBL" id="MBN2965474.1"/>
    </source>
</evidence>
<dbReference type="PANTHER" id="PTHR37945">
    <property type="entry name" value="EXTRACELLULAR TUNGSTATE BINDING PROTEIN"/>
    <property type="match status" value="1"/>
</dbReference>
<dbReference type="InterPro" id="IPR024370">
    <property type="entry name" value="PBP_domain"/>
</dbReference>
<reference evidence="2" key="1">
    <citation type="submission" date="2021-02" db="EMBL/GenBank/DDBJ databases">
        <title>Sulfurospirillum tamanensis sp. nov.</title>
        <authorList>
            <person name="Frolova A."/>
            <person name="Merkel A."/>
            <person name="Slobodkin A."/>
        </authorList>
    </citation>
    <scope>NUCLEOTIDE SEQUENCE</scope>
    <source>
        <strain evidence="2">T05b</strain>
    </source>
</reference>
<dbReference type="EMBL" id="JAFHKK010000039">
    <property type="protein sequence ID" value="MBN2965474.1"/>
    <property type="molecule type" value="Genomic_DNA"/>
</dbReference>
<dbReference type="Gene3D" id="3.40.190.10">
    <property type="entry name" value="Periplasmic binding protein-like II"/>
    <property type="match status" value="2"/>
</dbReference>
<evidence type="ECO:0000259" key="1">
    <source>
        <dbReference type="Pfam" id="PF12849"/>
    </source>
</evidence>
<protein>
    <submittedName>
        <fullName evidence="2">Substrate-binding domain-containing protein</fullName>
    </submittedName>
</protein>
<keyword evidence="3" id="KW-1185">Reference proteome</keyword>
<dbReference type="PANTHER" id="PTHR37945:SF1">
    <property type="entry name" value="EXTRACELLULAR TUNGSTATE BINDING PROTEIN"/>
    <property type="match status" value="1"/>
</dbReference>
<dbReference type="SUPFAM" id="SSF53850">
    <property type="entry name" value="Periplasmic binding protein-like II"/>
    <property type="match status" value="1"/>
</dbReference>
<feature type="domain" description="PBP" evidence="1">
    <location>
        <begin position="29"/>
        <end position="252"/>
    </location>
</feature>
<dbReference type="NCBIfam" id="NF041772">
    <property type="entry name" value="tung_bind_TupA"/>
    <property type="match status" value="1"/>
</dbReference>
<gene>
    <name evidence="2" type="ORF">JWV37_11830</name>
</gene>
<dbReference type="RefSeq" id="WP_205460034.1">
    <property type="nucleotide sequence ID" value="NZ_JAFHKK010000039.1"/>
</dbReference>
<sequence length="278" mass="30302">MFSVKPRLRGRILGALLLVGAVLNAAELKMATTTSTDNTGLLDVLAPLYKSDTGVELKWIAVGTGNALKLGENCDVDVVFVHAPALEKKYVADGFGVDRKPVMFNDFVILGAPEYKAKFAGKSIEEAFSIVKKEQIKFVSRGDNSGTHSKEKSVWKAAAGAIPERESWYVEAGQGMIATINVAMEQKGLTLADRGTFIKYESNHKGNPPLVIVFEGDASLNNFYSIMAVNPKHCAKADYKGATQFINWIVSPKIQNAIGEFKLLDKQLFTPDAATRKE</sequence>
<evidence type="ECO:0000313" key="3">
    <source>
        <dbReference type="Proteomes" id="UP000703590"/>
    </source>
</evidence>
<name>A0ABS2WUZ2_9BACT</name>
<comment type="caution">
    <text evidence="2">The sequence shown here is derived from an EMBL/GenBank/DDBJ whole genome shotgun (WGS) entry which is preliminary data.</text>
</comment>
<organism evidence="2 3">
    <name type="scientific">Sulfurospirillum tamanense</name>
    <dbReference type="NCBI Taxonomy" id="2813362"/>
    <lineage>
        <taxon>Bacteria</taxon>
        <taxon>Pseudomonadati</taxon>
        <taxon>Campylobacterota</taxon>
        <taxon>Epsilonproteobacteria</taxon>
        <taxon>Campylobacterales</taxon>
        <taxon>Sulfurospirillaceae</taxon>
        <taxon>Sulfurospirillum</taxon>
    </lineage>
</organism>
<dbReference type="InterPro" id="IPR052738">
    <property type="entry name" value="ABC-Tungstate_binding"/>
</dbReference>
<dbReference type="InterPro" id="IPR053775">
    <property type="entry name" value="TupA"/>
</dbReference>
<accession>A0ABS2WUZ2</accession>